<dbReference type="RefSeq" id="WP_190831838.1">
    <property type="nucleotide sequence ID" value="NZ_CAWPPI010000072.1"/>
</dbReference>
<evidence type="ECO:0000313" key="2">
    <source>
        <dbReference type="EMBL" id="MBD2774571.1"/>
    </source>
</evidence>
<feature type="compositionally biased region" description="Basic and acidic residues" evidence="1">
    <location>
        <begin position="28"/>
        <end position="46"/>
    </location>
</feature>
<proteinExistence type="predicted"/>
<dbReference type="EMBL" id="JACXAE010000072">
    <property type="protein sequence ID" value="MBD2774571.1"/>
    <property type="molecule type" value="Genomic_DNA"/>
</dbReference>
<sequence>MILQALSYLRGDRLQQLEPEIGKRLVDQFDSDAPKPTKSVRLEIEPSQKAYKK</sequence>
<dbReference type="AlphaFoldDB" id="A0A8J7C8F2"/>
<evidence type="ECO:0000256" key="1">
    <source>
        <dbReference type="SAM" id="MobiDB-lite"/>
    </source>
</evidence>
<evidence type="ECO:0000313" key="3">
    <source>
        <dbReference type="Proteomes" id="UP000629098"/>
    </source>
</evidence>
<dbReference type="Proteomes" id="UP000629098">
    <property type="component" value="Unassembled WGS sequence"/>
</dbReference>
<name>A0A8J7C8F2_9CYAN</name>
<gene>
    <name evidence="2" type="ORF">ICL16_21520</name>
</gene>
<protein>
    <submittedName>
        <fullName evidence="2">Uncharacterized protein</fullName>
    </submittedName>
</protein>
<accession>A0A8J7C8F2</accession>
<organism evidence="2 3">
    <name type="scientific">Iningainema tapete BLCC-T55</name>
    <dbReference type="NCBI Taxonomy" id="2748662"/>
    <lineage>
        <taxon>Bacteria</taxon>
        <taxon>Bacillati</taxon>
        <taxon>Cyanobacteriota</taxon>
        <taxon>Cyanophyceae</taxon>
        <taxon>Nostocales</taxon>
        <taxon>Scytonemataceae</taxon>
        <taxon>Iningainema tapete</taxon>
    </lineage>
</organism>
<comment type="caution">
    <text evidence="2">The sequence shown here is derived from an EMBL/GenBank/DDBJ whole genome shotgun (WGS) entry which is preliminary data.</text>
</comment>
<reference evidence="2" key="1">
    <citation type="submission" date="2020-09" db="EMBL/GenBank/DDBJ databases">
        <title>Iningainema tapete sp. nov. (Scytonemataceae, Cyanobacteria) from greenhouses in central Florida (USA) produces two types of nodularin with biosynthetic potential for microcystin-LR and anabaenopeptins.</title>
        <authorList>
            <person name="Berthold D.E."/>
            <person name="Lefler F.W."/>
            <person name="Huang I.-S."/>
            <person name="Abdulla H."/>
            <person name="Zimba P.V."/>
            <person name="Laughinghouse H.D. IV."/>
        </authorList>
    </citation>
    <scope>NUCLEOTIDE SEQUENCE</scope>
    <source>
        <strain evidence="2">BLCCT55</strain>
    </source>
</reference>
<keyword evidence="3" id="KW-1185">Reference proteome</keyword>
<feature type="region of interest" description="Disordered" evidence="1">
    <location>
        <begin position="28"/>
        <end position="53"/>
    </location>
</feature>